<dbReference type="PANTHER" id="PTHR32108:SF5">
    <property type="entry name" value="DYNACTIN SUBUNIT 1-LIKE"/>
    <property type="match status" value="1"/>
</dbReference>
<dbReference type="CDD" id="cd00303">
    <property type="entry name" value="retropepsin_like"/>
    <property type="match status" value="1"/>
</dbReference>
<accession>A0A1U8IB11</accession>
<dbReference type="PaxDb" id="3635-A0A1U8IB11"/>
<dbReference type="Proteomes" id="UP000818029">
    <property type="component" value="Chromosome A13"/>
</dbReference>
<evidence type="ECO:0008006" key="3">
    <source>
        <dbReference type="Google" id="ProtNLM"/>
    </source>
</evidence>
<evidence type="ECO:0000313" key="2">
    <source>
        <dbReference type="RefSeq" id="XP_016675406.1"/>
    </source>
</evidence>
<dbReference type="KEGG" id="ghi:107894664"/>
<organism evidence="1 2">
    <name type="scientific">Gossypium hirsutum</name>
    <name type="common">Upland cotton</name>
    <name type="synonym">Gossypium mexicanum</name>
    <dbReference type="NCBI Taxonomy" id="3635"/>
    <lineage>
        <taxon>Eukaryota</taxon>
        <taxon>Viridiplantae</taxon>
        <taxon>Streptophyta</taxon>
        <taxon>Embryophyta</taxon>
        <taxon>Tracheophyta</taxon>
        <taxon>Spermatophyta</taxon>
        <taxon>Magnoliopsida</taxon>
        <taxon>eudicotyledons</taxon>
        <taxon>Gunneridae</taxon>
        <taxon>Pentapetalae</taxon>
        <taxon>rosids</taxon>
        <taxon>malvids</taxon>
        <taxon>Malvales</taxon>
        <taxon>Malvaceae</taxon>
        <taxon>Malvoideae</taxon>
        <taxon>Gossypium</taxon>
    </lineage>
</organism>
<dbReference type="InterPro" id="IPR021109">
    <property type="entry name" value="Peptidase_aspartic_dom_sf"/>
</dbReference>
<dbReference type="AlphaFoldDB" id="A0A1U8IB11"/>
<dbReference type="Gene3D" id="2.40.70.10">
    <property type="entry name" value="Acid Proteases"/>
    <property type="match status" value="1"/>
</dbReference>
<dbReference type="GeneID" id="107894664"/>
<dbReference type="PANTHER" id="PTHR32108">
    <property type="entry name" value="DNA-DIRECTED RNA POLYMERASE SUBUNIT ALPHA"/>
    <property type="match status" value="1"/>
</dbReference>
<proteinExistence type="predicted"/>
<gene>
    <name evidence="2" type="primary">LOC107894664</name>
</gene>
<evidence type="ECO:0000313" key="1">
    <source>
        <dbReference type="Proteomes" id="UP000818029"/>
    </source>
</evidence>
<keyword evidence="1" id="KW-1185">Reference proteome</keyword>
<sequence length="654" mass="74290">MSYKELYQSLFDAHVVSPFYLKPLQPPFLKWYDTNAQCEYHAGITGHSIENCMTFKKLVEKLIEMGVIKFDDPPGPNVAGNSLPDHANKGVNAIVESGSKRIKMDISEVKTPLKRVWEKMVEGGLVTRHPKERPKEARRYCGFHADEGHDIQECNEFRSLVQNLMDNKEMEFYEETRGSEEEEVYATEKGTTEGVQRVNHPVVIISRPRINEARVQLAPRVIIQKPISFPYKDSKKVHWNYDCNVTIPGGESPVNASQENQDVGFYISSGRRYDPANTKNEIVKEKAPIVEQRKEKTVRFKSLVNEPVTENEAREFLKFLKHSEYSVIEQLRKKLARISVLALLLSSETHRNALMKVLNETYVANDISVNKLDHLVNNISADNFIFFNNDEIPPGGMGSTKALHITTRCKGFTLLGVLIDNGSALNVLPLSTLNRLPVDSSHMKACQNMVRAFDGTERKVMGRIEIPLLIGPSTYEIDFLVMDIRPSYNCFLGRPWIHSTGAVPSSLHQKLKFVTKVRLVTINAEEDIIASITSNAPYVGTDDEAIEYARRKKKEQKKKQERRRPCLSGEEVKWEPMTFPHISRTFVSGGIIHAEGRATMKGFSEEMLEDLSINATHEEEARVENLSGIRPYEPESVLNNRTAEEIPIVFRTNT</sequence>
<name>A0A1U8IB11_GOSHI</name>
<reference evidence="2" key="2">
    <citation type="submission" date="2025-08" db="UniProtKB">
        <authorList>
            <consortium name="RefSeq"/>
        </authorList>
    </citation>
    <scope>IDENTIFICATION</scope>
</reference>
<reference evidence="1" key="1">
    <citation type="journal article" date="2020" name="Nat. Genet.">
        <title>Genomic diversifications of five Gossypium allopolyploid species and their impact on cotton improvement.</title>
        <authorList>
            <person name="Chen Z.J."/>
            <person name="Sreedasyam A."/>
            <person name="Ando A."/>
            <person name="Song Q."/>
            <person name="De Santiago L.M."/>
            <person name="Hulse-Kemp A.M."/>
            <person name="Ding M."/>
            <person name="Ye W."/>
            <person name="Kirkbride R.C."/>
            <person name="Jenkins J."/>
            <person name="Plott C."/>
            <person name="Lovell J."/>
            <person name="Lin Y.M."/>
            <person name="Vaughn R."/>
            <person name="Liu B."/>
            <person name="Simpson S."/>
            <person name="Scheffler B.E."/>
            <person name="Wen L."/>
            <person name="Saski C.A."/>
            <person name="Grover C.E."/>
            <person name="Hu G."/>
            <person name="Conover J.L."/>
            <person name="Carlson J.W."/>
            <person name="Shu S."/>
            <person name="Boston L.B."/>
            <person name="Williams M."/>
            <person name="Peterson D.G."/>
            <person name="McGee K."/>
            <person name="Jones D.C."/>
            <person name="Wendel J.F."/>
            <person name="Stelly D.M."/>
            <person name="Grimwood J."/>
            <person name="Schmutz J."/>
        </authorList>
    </citation>
    <scope>NUCLEOTIDE SEQUENCE [LARGE SCALE GENOMIC DNA]</scope>
    <source>
        <strain evidence="1">cv. TM-1</strain>
    </source>
</reference>
<protein>
    <recommendedName>
        <fullName evidence="3">Gag-pro-like protein</fullName>
    </recommendedName>
</protein>
<dbReference type="RefSeq" id="XP_016675406.1">
    <property type="nucleotide sequence ID" value="XM_016819917.1"/>
</dbReference>